<gene>
    <name evidence="2" type="ORF">AAT19DRAFT_16257</name>
</gene>
<feature type="compositionally biased region" description="Basic and acidic residues" evidence="1">
    <location>
        <begin position="98"/>
        <end position="112"/>
    </location>
</feature>
<evidence type="ECO:0000313" key="2">
    <source>
        <dbReference type="EMBL" id="PRQ73504.1"/>
    </source>
</evidence>
<dbReference type="Proteomes" id="UP000239560">
    <property type="component" value="Unassembled WGS sequence"/>
</dbReference>
<sequence length="209" mass="21709">MPLTRSQAARTASAPPKSPPTLLRSFSEPLPPSHASSISATSPRLDRRPHGLRRSRTSPTQGGKRLGGGGGEAAKAQVSRVVVYAVFASCGTEHAVEEDVRRCSGVKDETTTRPKTPTSNELAPPPSSLTLNSPSLVLPSPSSSPSLSPRAPPSSPASLASHVLPLPPLTPTLSAIGIDLARCRLRACTCSPDYDSGETTSSDEDGDEL</sequence>
<feature type="compositionally biased region" description="Polar residues" evidence="1">
    <location>
        <begin position="1"/>
        <end position="10"/>
    </location>
</feature>
<feature type="compositionally biased region" description="Low complexity" evidence="1">
    <location>
        <begin position="128"/>
        <end position="149"/>
    </location>
</feature>
<comment type="caution">
    <text evidence="2">The sequence shown here is derived from an EMBL/GenBank/DDBJ whole genome shotgun (WGS) entry which is preliminary data.</text>
</comment>
<dbReference type="AlphaFoldDB" id="A0A2T0A659"/>
<accession>A0A2T0A659</accession>
<protein>
    <submittedName>
        <fullName evidence="2">Uncharacterized protein</fullName>
    </submittedName>
</protein>
<name>A0A2T0A659_RHOTO</name>
<reference evidence="2 3" key="1">
    <citation type="journal article" date="2018" name="Elife">
        <title>Functional genomics of lipid metabolism in the oleaginous yeast Rhodosporidium toruloides.</title>
        <authorList>
            <person name="Coradetti S.T."/>
            <person name="Pinel D."/>
            <person name="Geiselman G."/>
            <person name="Ito M."/>
            <person name="Mondo S."/>
            <person name="Reilly M.C."/>
            <person name="Cheng Y.F."/>
            <person name="Bauer S."/>
            <person name="Grigoriev I."/>
            <person name="Gladden J.M."/>
            <person name="Simmons B.A."/>
            <person name="Brem R."/>
            <person name="Arkin A.P."/>
            <person name="Skerker J.M."/>
        </authorList>
    </citation>
    <scope>NUCLEOTIDE SEQUENCE [LARGE SCALE GENOMIC DNA]</scope>
    <source>
        <strain evidence="2 3">NBRC 0880</strain>
    </source>
</reference>
<dbReference type="EMBL" id="LCTV02000008">
    <property type="protein sequence ID" value="PRQ73504.1"/>
    <property type="molecule type" value="Genomic_DNA"/>
</dbReference>
<organism evidence="2 3">
    <name type="scientific">Rhodotorula toruloides</name>
    <name type="common">Yeast</name>
    <name type="synonym">Rhodosporidium toruloides</name>
    <dbReference type="NCBI Taxonomy" id="5286"/>
    <lineage>
        <taxon>Eukaryota</taxon>
        <taxon>Fungi</taxon>
        <taxon>Dikarya</taxon>
        <taxon>Basidiomycota</taxon>
        <taxon>Pucciniomycotina</taxon>
        <taxon>Microbotryomycetes</taxon>
        <taxon>Sporidiobolales</taxon>
        <taxon>Sporidiobolaceae</taxon>
        <taxon>Rhodotorula</taxon>
    </lineage>
</organism>
<feature type="region of interest" description="Disordered" evidence="1">
    <location>
        <begin position="1"/>
        <end position="75"/>
    </location>
</feature>
<proteinExistence type="predicted"/>
<evidence type="ECO:0000313" key="3">
    <source>
        <dbReference type="Proteomes" id="UP000239560"/>
    </source>
</evidence>
<evidence type="ECO:0000256" key="1">
    <source>
        <dbReference type="SAM" id="MobiDB-lite"/>
    </source>
</evidence>
<feature type="region of interest" description="Disordered" evidence="1">
    <location>
        <begin position="98"/>
        <end position="159"/>
    </location>
</feature>